<dbReference type="AlphaFoldDB" id="F4LIM8"/>
<dbReference type="eggNOG" id="COG2357">
    <property type="taxonomic scope" value="Bacteria"/>
</dbReference>
<dbReference type="Gene3D" id="1.10.287.860">
    <property type="entry name" value="Nucleotidyltransferase"/>
    <property type="match status" value="1"/>
</dbReference>
<evidence type="ECO:0000259" key="2">
    <source>
        <dbReference type="SMART" id="SM00954"/>
    </source>
</evidence>
<dbReference type="PROSITE" id="PS50005">
    <property type="entry name" value="TPR"/>
    <property type="match status" value="2"/>
</dbReference>
<dbReference type="SUPFAM" id="SSF48452">
    <property type="entry name" value="TPR-like"/>
    <property type="match status" value="1"/>
</dbReference>
<dbReference type="PANTHER" id="PTHR41773:SF1">
    <property type="entry name" value="RELA_SPOT DOMAIN-CONTAINING PROTEIN"/>
    <property type="match status" value="1"/>
</dbReference>
<gene>
    <name evidence="3" type="ordered locus">Trebr_1833</name>
</gene>
<evidence type="ECO:0000256" key="1">
    <source>
        <dbReference type="PROSITE-ProRule" id="PRU00339"/>
    </source>
</evidence>
<dbReference type="Gene3D" id="1.25.40.10">
    <property type="entry name" value="Tetratricopeptide repeat domain"/>
    <property type="match status" value="2"/>
</dbReference>
<dbReference type="InterPro" id="IPR019734">
    <property type="entry name" value="TPR_rpt"/>
</dbReference>
<dbReference type="Gene3D" id="3.30.460.10">
    <property type="entry name" value="Beta Polymerase, domain 2"/>
    <property type="match status" value="1"/>
</dbReference>
<accession>F4LIM8</accession>
<dbReference type="SMART" id="SM00028">
    <property type="entry name" value="TPR"/>
    <property type="match status" value="4"/>
</dbReference>
<protein>
    <submittedName>
        <fullName evidence="3">RelA/SpoT domain protein</fullName>
    </submittedName>
</protein>
<feature type="repeat" description="TPR" evidence="1">
    <location>
        <begin position="294"/>
        <end position="327"/>
    </location>
</feature>
<dbReference type="OrthoDB" id="9789634at2"/>
<dbReference type="eggNOG" id="COG0457">
    <property type="taxonomic scope" value="Bacteria"/>
</dbReference>
<keyword evidence="4" id="KW-1185">Reference proteome</keyword>
<feature type="repeat" description="TPR" evidence="1">
    <location>
        <begin position="328"/>
        <end position="361"/>
    </location>
</feature>
<dbReference type="CDD" id="cd05399">
    <property type="entry name" value="NT_Rel-Spo_like"/>
    <property type="match status" value="1"/>
</dbReference>
<dbReference type="PANTHER" id="PTHR41773">
    <property type="entry name" value="GTP PYROPHOSPHATASE-RELATED"/>
    <property type="match status" value="1"/>
</dbReference>
<dbReference type="HOGENOM" id="CLU_676041_0_0_12"/>
<dbReference type="RefSeq" id="WP_013758957.1">
    <property type="nucleotide sequence ID" value="NC_015500.1"/>
</dbReference>
<keyword evidence="1" id="KW-0802">TPR repeat</keyword>
<dbReference type="GO" id="GO:0015969">
    <property type="term" value="P:guanosine tetraphosphate metabolic process"/>
    <property type="evidence" value="ECO:0007669"/>
    <property type="project" value="InterPro"/>
</dbReference>
<dbReference type="KEGG" id="tbe:Trebr_1833"/>
<dbReference type="InterPro" id="IPR011990">
    <property type="entry name" value="TPR-like_helical_dom_sf"/>
</dbReference>
<feature type="domain" description="RelA/SpoT" evidence="2">
    <location>
        <begin position="46"/>
        <end position="177"/>
    </location>
</feature>
<sequence length="413" mass="47103">MQILPNRSALENLYKSYRPTLESVLDSIELQLKDSISLSSCPTFKSRVKDFNSYYRKLLRIKPASLGGGGLPVLTDLMGIRVICAFLEDLSLVEQQIVQMFDVREIERKGADLTFKEFGYESVHVLIALPDEITDAAASGGFPLPDECVCEIQIRTILQDAWAEVEHELVYKSEFSPFDLPLKRKLASMNASLSLADIIFQEIRDYQNKLNREIDCRRNSFYEKADKITRETAPDYESPVQASAPPPSPYVRGTIDDLLLEAIHAHNTGDLDTAVLIYTRIIESKPEPNRIILSVIYKHRGMAYFAQSKYDEALRDFTESVACQPENFRSLYYMGIVYGILGEHKKAVDFFTQSLTFNEFQSHVYYRRALAKYELADYAGAMADLDTANKLGLDDEDCRRLHAKLVEKFDMNM</sequence>
<dbReference type="SMART" id="SM00954">
    <property type="entry name" value="RelA_SpoT"/>
    <property type="match status" value="1"/>
</dbReference>
<name>F4LIM8_TREBD</name>
<dbReference type="Pfam" id="PF04607">
    <property type="entry name" value="RelA_SpoT"/>
    <property type="match status" value="1"/>
</dbReference>
<evidence type="ECO:0000313" key="4">
    <source>
        <dbReference type="Proteomes" id="UP000006546"/>
    </source>
</evidence>
<proteinExistence type="predicted"/>
<dbReference type="InterPro" id="IPR043519">
    <property type="entry name" value="NT_sf"/>
</dbReference>
<organism evidence="3 4">
    <name type="scientific">Treponema brennaborense (strain DSM 12168 / CIP 105900 / DD5/3)</name>
    <dbReference type="NCBI Taxonomy" id="906968"/>
    <lineage>
        <taxon>Bacteria</taxon>
        <taxon>Pseudomonadati</taxon>
        <taxon>Spirochaetota</taxon>
        <taxon>Spirochaetia</taxon>
        <taxon>Spirochaetales</taxon>
        <taxon>Treponemataceae</taxon>
        <taxon>Treponema</taxon>
    </lineage>
</organism>
<dbReference type="SUPFAM" id="SSF81301">
    <property type="entry name" value="Nucleotidyltransferase"/>
    <property type="match status" value="1"/>
</dbReference>
<dbReference type="STRING" id="906968.Trebr_1833"/>
<dbReference type="Proteomes" id="UP000006546">
    <property type="component" value="Chromosome"/>
</dbReference>
<dbReference type="InterPro" id="IPR007685">
    <property type="entry name" value="RelA_SpoT"/>
</dbReference>
<reference evidence="4" key="1">
    <citation type="submission" date="2011-04" db="EMBL/GenBank/DDBJ databases">
        <title>The complete genome of Treponema brennaborense DSM 12168.</title>
        <authorList>
            <person name="Lucas S."/>
            <person name="Han J."/>
            <person name="Lapidus A."/>
            <person name="Bruce D."/>
            <person name="Goodwin L."/>
            <person name="Pitluck S."/>
            <person name="Peters L."/>
            <person name="Kyrpides N."/>
            <person name="Mavromatis K."/>
            <person name="Ivanova N."/>
            <person name="Mikhailova N."/>
            <person name="Pagani I."/>
            <person name="Teshima H."/>
            <person name="Detter J.C."/>
            <person name="Tapia R."/>
            <person name="Han C."/>
            <person name="Land M."/>
            <person name="Hauser L."/>
            <person name="Markowitz V."/>
            <person name="Cheng J.-F."/>
            <person name="Hugenholtz P."/>
            <person name="Woyke T."/>
            <person name="Wu D."/>
            <person name="Gronow S."/>
            <person name="Wellnitz S."/>
            <person name="Brambilla E."/>
            <person name="Klenk H.-P."/>
            <person name="Eisen J.A."/>
        </authorList>
    </citation>
    <scope>NUCLEOTIDE SEQUENCE [LARGE SCALE GENOMIC DNA]</scope>
    <source>
        <strain evidence="4">DSM 12168 / CIP 105900 / DD5/3</strain>
    </source>
</reference>
<evidence type="ECO:0000313" key="3">
    <source>
        <dbReference type="EMBL" id="AEE17253.1"/>
    </source>
</evidence>
<dbReference type="EMBL" id="CP002696">
    <property type="protein sequence ID" value="AEE17253.1"/>
    <property type="molecule type" value="Genomic_DNA"/>
</dbReference>